<dbReference type="InterPro" id="IPR006822">
    <property type="entry name" value="Coatomer_esu"/>
</dbReference>
<evidence type="ECO:0000256" key="9">
    <source>
        <dbReference type="ARBA" id="ARBA00023136"/>
    </source>
</evidence>
<comment type="subcellular location">
    <subcellularLocation>
        <location evidence="2">Cytoplasmic vesicle</location>
        <location evidence="2">COPI-coated vesicle membrane</location>
        <topology evidence="2">Peripheral membrane protein</topology>
        <orientation evidence="2">Cytoplasmic side</orientation>
    </subcellularLocation>
    <subcellularLocation>
        <location evidence="1">Golgi apparatus membrane</location>
        <topology evidence="1">Peripheral membrane protein</topology>
        <orientation evidence="1">Cytoplasmic side</orientation>
    </subcellularLocation>
</comment>
<keyword evidence="8 11" id="KW-0333">Golgi apparatus</keyword>
<evidence type="ECO:0000256" key="8">
    <source>
        <dbReference type="ARBA" id="ARBA00023034"/>
    </source>
</evidence>
<dbReference type="STRING" id="90262.A0A1X2I6G6"/>
<dbReference type="Gene3D" id="1.25.40.10">
    <property type="entry name" value="Tetratricopeptide repeat domain"/>
    <property type="match status" value="1"/>
</dbReference>
<dbReference type="GO" id="GO:0030126">
    <property type="term" value="C:COPI vesicle coat"/>
    <property type="evidence" value="ECO:0007669"/>
    <property type="project" value="TreeGrafter"/>
</dbReference>
<evidence type="ECO:0000256" key="3">
    <source>
        <dbReference type="ARBA" id="ARBA00008827"/>
    </source>
</evidence>
<comment type="function">
    <text evidence="11">The coatomer is a cytosolic protein complex that binds to dilysine motifs and reversibly associates with Golgi non-clathrin-coated vesicles, which further mediate biosynthetic protein transport from the ER, via the Golgi up to the trans Golgi network. The coatomer complex is required for budding from Golgi membranes, and is essential for the retrograde Golgi-to-ER transport of dilysine-tagged proteins.</text>
</comment>
<dbReference type="Proteomes" id="UP000193560">
    <property type="component" value="Unassembled WGS sequence"/>
</dbReference>
<evidence type="ECO:0000256" key="2">
    <source>
        <dbReference type="ARBA" id="ARBA00004347"/>
    </source>
</evidence>
<keyword evidence="9 11" id="KW-0472">Membrane</keyword>
<evidence type="ECO:0000256" key="11">
    <source>
        <dbReference type="PIRNR" id="PIRNR016478"/>
    </source>
</evidence>
<evidence type="ECO:0000256" key="6">
    <source>
        <dbReference type="ARBA" id="ARBA00022892"/>
    </source>
</evidence>
<dbReference type="GO" id="GO:0006888">
    <property type="term" value="P:endoplasmic reticulum to Golgi vesicle-mediated transport"/>
    <property type="evidence" value="ECO:0007669"/>
    <property type="project" value="TreeGrafter"/>
</dbReference>
<dbReference type="GO" id="GO:0015031">
    <property type="term" value="P:protein transport"/>
    <property type="evidence" value="ECO:0007669"/>
    <property type="project" value="UniProtKB-UniRule"/>
</dbReference>
<evidence type="ECO:0000256" key="10">
    <source>
        <dbReference type="ARBA" id="ARBA00023329"/>
    </source>
</evidence>
<dbReference type="PANTHER" id="PTHR10805">
    <property type="entry name" value="COATOMER SUBUNIT EPSILON"/>
    <property type="match status" value="1"/>
</dbReference>
<dbReference type="EMBL" id="MCGE01000024">
    <property type="protein sequence ID" value="ORZ10423.1"/>
    <property type="molecule type" value="Genomic_DNA"/>
</dbReference>
<dbReference type="PIRSF" id="PIRSF016478">
    <property type="entry name" value="Coatomer_esu"/>
    <property type="match status" value="1"/>
</dbReference>
<dbReference type="OrthoDB" id="310217at2759"/>
<gene>
    <name evidence="12" type="ORF">BCR42DRAFT_484052</name>
</gene>
<dbReference type="AlphaFoldDB" id="A0A1X2I6G6"/>
<evidence type="ECO:0000256" key="1">
    <source>
        <dbReference type="ARBA" id="ARBA00004255"/>
    </source>
</evidence>
<dbReference type="Pfam" id="PF04733">
    <property type="entry name" value="Coatomer_E"/>
    <property type="match status" value="1"/>
</dbReference>
<organism evidence="12 13">
    <name type="scientific">Absidia repens</name>
    <dbReference type="NCBI Taxonomy" id="90262"/>
    <lineage>
        <taxon>Eukaryota</taxon>
        <taxon>Fungi</taxon>
        <taxon>Fungi incertae sedis</taxon>
        <taxon>Mucoromycota</taxon>
        <taxon>Mucoromycotina</taxon>
        <taxon>Mucoromycetes</taxon>
        <taxon>Mucorales</taxon>
        <taxon>Cunninghamellaceae</taxon>
        <taxon>Absidia</taxon>
    </lineage>
</organism>
<dbReference type="SUPFAM" id="SSF48452">
    <property type="entry name" value="TPR-like"/>
    <property type="match status" value="1"/>
</dbReference>
<keyword evidence="6 11" id="KW-0931">ER-Golgi transport</keyword>
<comment type="similarity">
    <text evidence="3 11">Belongs to the COPE family.</text>
</comment>
<keyword evidence="4 11" id="KW-0813">Transport</keyword>
<dbReference type="GO" id="GO:0005198">
    <property type="term" value="F:structural molecule activity"/>
    <property type="evidence" value="ECO:0007669"/>
    <property type="project" value="UniProtKB-UniRule"/>
</dbReference>
<evidence type="ECO:0000313" key="13">
    <source>
        <dbReference type="Proteomes" id="UP000193560"/>
    </source>
</evidence>
<reference evidence="12 13" key="1">
    <citation type="submission" date="2016-07" db="EMBL/GenBank/DDBJ databases">
        <title>Pervasive Adenine N6-methylation of Active Genes in Fungi.</title>
        <authorList>
            <consortium name="DOE Joint Genome Institute"/>
            <person name="Mondo S.J."/>
            <person name="Dannebaum R.O."/>
            <person name="Kuo R.C."/>
            <person name="Labutti K."/>
            <person name="Haridas S."/>
            <person name="Kuo A."/>
            <person name="Salamov A."/>
            <person name="Ahrendt S.R."/>
            <person name="Lipzen A."/>
            <person name="Sullivan W."/>
            <person name="Andreopoulos W.B."/>
            <person name="Clum A."/>
            <person name="Lindquist E."/>
            <person name="Daum C."/>
            <person name="Ramamoorthy G.K."/>
            <person name="Gryganskyi A."/>
            <person name="Culley D."/>
            <person name="Magnuson J.K."/>
            <person name="James T.Y."/>
            <person name="O'Malley M.A."/>
            <person name="Stajich J.E."/>
            <person name="Spatafora J.W."/>
            <person name="Visel A."/>
            <person name="Grigoriev I.V."/>
        </authorList>
    </citation>
    <scope>NUCLEOTIDE SEQUENCE [LARGE SCALE GENOMIC DNA]</scope>
    <source>
        <strain evidence="12 13">NRRL 1336</strain>
    </source>
</reference>
<comment type="caution">
    <text evidence="12">The sequence shown here is derived from an EMBL/GenBank/DDBJ whole genome shotgun (WGS) entry which is preliminary data.</text>
</comment>
<accession>A0A1X2I6G6</accession>
<sequence length="306" mass="34212">MDEESVLFGIRNMFALGNYQALINEVSSSRTLHSPDSKLEAQTYLYRSYVAQGKYNLVLSDIHDSPDVDAGLNSIRLLALYLQQKSKSQPTDDLVQQAHQLFEQGTNRVHPVVQVVIATLFVNAGKLDDALQVLHVRTKKLECVALAVQIYLQMDRLDLARNEVNHAKSWAEDALLLQIMEAWVGLRVGGEKYQEAFYIFEEFGQSNSAQTIKVLNGQAASNLAMGRYPEAESLLLEALNKNSDDPETLVNMIVCSNLLAKAPDATNRYINQLREVAPQHPFIVDLDLKSSLFDRSAARFNLVDAS</sequence>
<dbReference type="GO" id="GO:0000139">
    <property type="term" value="C:Golgi membrane"/>
    <property type="evidence" value="ECO:0007669"/>
    <property type="project" value="UniProtKB-SubCell"/>
</dbReference>
<keyword evidence="7 11" id="KW-0653">Protein transport</keyword>
<name>A0A1X2I6G6_9FUNG</name>
<evidence type="ECO:0000256" key="7">
    <source>
        <dbReference type="ARBA" id="ARBA00022927"/>
    </source>
</evidence>
<dbReference type="GO" id="GO:0006890">
    <property type="term" value="P:retrograde vesicle-mediated transport, Golgi to endoplasmic reticulum"/>
    <property type="evidence" value="ECO:0007669"/>
    <property type="project" value="UniProtKB-UniRule"/>
</dbReference>
<dbReference type="PANTHER" id="PTHR10805:SF0">
    <property type="entry name" value="COATOMER SUBUNIT EPSILON"/>
    <property type="match status" value="1"/>
</dbReference>
<keyword evidence="5 11" id="KW-0963">Cytoplasm</keyword>
<dbReference type="InterPro" id="IPR011990">
    <property type="entry name" value="TPR-like_helical_dom_sf"/>
</dbReference>
<protein>
    <recommendedName>
        <fullName evidence="11">Coatomer subunit epsilon</fullName>
    </recommendedName>
</protein>
<evidence type="ECO:0000256" key="4">
    <source>
        <dbReference type="ARBA" id="ARBA00022448"/>
    </source>
</evidence>
<dbReference type="GO" id="GO:0006891">
    <property type="term" value="P:intra-Golgi vesicle-mediated transport"/>
    <property type="evidence" value="ECO:0007669"/>
    <property type="project" value="TreeGrafter"/>
</dbReference>
<keyword evidence="13" id="KW-1185">Reference proteome</keyword>
<proteinExistence type="inferred from homology"/>
<evidence type="ECO:0000256" key="5">
    <source>
        <dbReference type="ARBA" id="ARBA00022490"/>
    </source>
</evidence>
<keyword evidence="10 11" id="KW-0968">Cytoplasmic vesicle</keyword>
<evidence type="ECO:0000313" key="12">
    <source>
        <dbReference type="EMBL" id="ORZ10423.1"/>
    </source>
</evidence>